<evidence type="ECO:0000256" key="3">
    <source>
        <dbReference type="ARBA" id="ARBA00022452"/>
    </source>
</evidence>
<evidence type="ECO:0000256" key="7">
    <source>
        <dbReference type="ARBA" id="ARBA00023065"/>
    </source>
</evidence>
<feature type="region of interest" description="Disordered" evidence="13">
    <location>
        <begin position="224"/>
        <end position="245"/>
    </location>
</feature>
<gene>
    <name evidence="16" type="ORF">FBZ90_101244</name>
</gene>
<organism evidence="16 17">
    <name type="scientific">Nitrospirillum amazonense</name>
    <dbReference type="NCBI Taxonomy" id="28077"/>
    <lineage>
        <taxon>Bacteria</taxon>
        <taxon>Pseudomonadati</taxon>
        <taxon>Pseudomonadota</taxon>
        <taxon>Alphaproteobacteria</taxon>
        <taxon>Rhodospirillales</taxon>
        <taxon>Azospirillaceae</taxon>
        <taxon>Nitrospirillum</taxon>
    </lineage>
</organism>
<dbReference type="GO" id="GO:0009279">
    <property type="term" value="C:cell outer membrane"/>
    <property type="evidence" value="ECO:0007669"/>
    <property type="project" value="UniProtKB-SubCell"/>
</dbReference>
<keyword evidence="17" id="KW-1185">Reference proteome</keyword>
<feature type="domain" description="TonB-dependent receptor-like beta-barrel" evidence="14">
    <location>
        <begin position="336"/>
        <end position="784"/>
    </location>
</feature>
<dbReference type="InterPro" id="IPR012910">
    <property type="entry name" value="Plug_dom"/>
</dbReference>
<evidence type="ECO:0000256" key="11">
    <source>
        <dbReference type="PROSITE-ProRule" id="PRU01360"/>
    </source>
</evidence>
<name>A0A560HK58_9PROT</name>
<keyword evidence="4" id="KW-0410">Iron transport</keyword>
<keyword evidence="7" id="KW-0406">Ion transport</keyword>
<dbReference type="OrthoDB" id="9760494at2"/>
<accession>A0A560HK58</accession>
<evidence type="ECO:0000259" key="14">
    <source>
        <dbReference type="Pfam" id="PF00593"/>
    </source>
</evidence>
<dbReference type="Pfam" id="PF07715">
    <property type="entry name" value="Plug"/>
    <property type="match status" value="1"/>
</dbReference>
<keyword evidence="16" id="KW-0675">Receptor</keyword>
<dbReference type="PROSITE" id="PS52016">
    <property type="entry name" value="TONB_DEPENDENT_REC_3"/>
    <property type="match status" value="1"/>
</dbReference>
<comment type="subcellular location">
    <subcellularLocation>
        <location evidence="1 11">Cell outer membrane</location>
        <topology evidence="1 11">Multi-pass membrane protein</topology>
    </subcellularLocation>
</comment>
<keyword evidence="8 12" id="KW-0798">TonB box</keyword>
<dbReference type="InterPro" id="IPR036942">
    <property type="entry name" value="Beta-barrel_TonB_sf"/>
</dbReference>
<evidence type="ECO:0000313" key="17">
    <source>
        <dbReference type="Proteomes" id="UP000315751"/>
    </source>
</evidence>
<evidence type="ECO:0000259" key="15">
    <source>
        <dbReference type="Pfam" id="PF07715"/>
    </source>
</evidence>
<evidence type="ECO:0000256" key="1">
    <source>
        <dbReference type="ARBA" id="ARBA00004571"/>
    </source>
</evidence>
<dbReference type="PANTHER" id="PTHR32552:SF81">
    <property type="entry name" value="TONB-DEPENDENT OUTER MEMBRANE RECEPTOR"/>
    <property type="match status" value="1"/>
</dbReference>
<dbReference type="InterPro" id="IPR039426">
    <property type="entry name" value="TonB-dep_rcpt-like"/>
</dbReference>
<evidence type="ECO:0000256" key="9">
    <source>
        <dbReference type="ARBA" id="ARBA00023136"/>
    </source>
</evidence>
<evidence type="ECO:0000256" key="4">
    <source>
        <dbReference type="ARBA" id="ARBA00022496"/>
    </source>
</evidence>
<keyword evidence="2 11" id="KW-0813">Transport</keyword>
<dbReference type="SUPFAM" id="SSF56935">
    <property type="entry name" value="Porins"/>
    <property type="match status" value="1"/>
</dbReference>
<sequence length="829" mass="89152">MSVLRIEGIWGVSRIPLLAAIGVIMAATSAVAVEAPSDKKNKDDAMELDEIVVTARKREEDILKTPVSVAAVTGAEIDQKGIVSLNNLADQTPGLNINNNFSGRSDRSFQQIILRGFTPATTDTTPVATFIDGVPVSSATAVMSVSNPERVELLRGPQSAYFGRNAFAGALNVVNKLPGNDYGGSVTAMVGTRNNRRLQAEVDGPIVDDKVGFRIGADHYSKDGSYKNAANPSQTLGDQSSTSGNALLTVKPTENLSIKAFGLISHDDDGPAAMGLLSARQVKDSSGNIVVPNLSNCTVNGSPFICGTTPSLPSGSPAANTITDAYVRKALAVSTNRIISPGDAAQKYGLVRDYKHGHLTVDYEIPDTGFTVSSLTGYNHEQWSSVSDIINYDGSGIANPTYTTTNGQRSTYSSAYLVESVTEDWSQEVRLSYDNGGAFRGVAGFSYLDSTSLRTTDSLDTIIANNRVTPSGKSETETLSGFFGLTYDITSKLTVSAEGRYQVDKLYSYIASTGNQTITDSTFLPAGTYKAGSLLGSRDFNNFLPRFIVQYQWTDDLMTYASVAKGVNTAALNTVVASYSGQTAAVAKSLGIDLFVKPEKVTTYELGIKGKALEGAMNFTAAGYYSQWRDQLNQVIQTFVLNGGGFGSVFGTINAGSTDMKGLELQANYRLNHMITFNAGGAYTDTDVQEYKAPLVTNYSGITNFKGKQLPLTSKYSATTGVMFNGSLKSWGDATWFSRVDYIYKSGFWTDVANILKTEDAHVVNFRTGITKGPVSVDFFVNNLFDNTSYVSASDNILFSPGSTNYNYSTIQVGLRERRTLGLQMKYKF</sequence>
<keyword evidence="6" id="KW-0408">Iron</keyword>
<feature type="compositionally biased region" description="Polar residues" evidence="13">
    <location>
        <begin position="228"/>
        <end position="245"/>
    </location>
</feature>
<keyword evidence="9 11" id="KW-0472">Membrane</keyword>
<dbReference type="InterPro" id="IPR000531">
    <property type="entry name" value="Beta-barrel_TonB"/>
</dbReference>
<dbReference type="Proteomes" id="UP000315751">
    <property type="component" value="Unassembled WGS sequence"/>
</dbReference>
<dbReference type="EMBL" id="VITR01000001">
    <property type="protein sequence ID" value="TWB45909.1"/>
    <property type="molecule type" value="Genomic_DNA"/>
</dbReference>
<dbReference type="Pfam" id="PF00593">
    <property type="entry name" value="TonB_dep_Rec_b-barrel"/>
    <property type="match status" value="1"/>
</dbReference>
<dbReference type="GO" id="GO:0006826">
    <property type="term" value="P:iron ion transport"/>
    <property type="evidence" value="ECO:0007669"/>
    <property type="project" value="UniProtKB-KW"/>
</dbReference>
<feature type="domain" description="TonB-dependent receptor plug" evidence="15">
    <location>
        <begin position="63"/>
        <end position="170"/>
    </location>
</feature>
<keyword evidence="3 11" id="KW-1134">Transmembrane beta strand</keyword>
<evidence type="ECO:0000256" key="5">
    <source>
        <dbReference type="ARBA" id="ARBA00022692"/>
    </source>
</evidence>
<evidence type="ECO:0000256" key="12">
    <source>
        <dbReference type="RuleBase" id="RU003357"/>
    </source>
</evidence>
<comment type="caution">
    <text evidence="16">The sequence shown here is derived from an EMBL/GenBank/DDBJ whole genome shotgun (WGS) entry which is preliminary data.</text>
</comment>
<evidence type="ECO:0000256" key="6">
    <source>
        <dbReference type="ARBA" id="ARBA00023004"/>
    </source>
</evidence>
<keyword evidence="10 11" id="KW-0998">Cell outer membrane</keyword>
<evidence type="ECO:0000256" key="10">
    <source>
        <dbReference type="ARBA" id="ARBA00023237"/>
    </source>
</evidence>
<protein>
    <submittedName>
        <fullName evidence="16">Iron complex outermembrane receptor protein</fullName>
    </submittedName>
</protein>
<proteinExistence type="inferred from homology"/>
<evidence type="ECO:0000256" key="8">
    <source>
        <dbReference type="ARBA" id="ARBA00023077"/>
    </source>
</evidence>
<comment type="similarity">
    <text evidence="11 12">Belongs to the TonB-dependent receptor family.</text>
</comment>
<evidence type="ECO:0000256" key="13">
    <source>
        <dbReference type="SAM" id="MobiDB-lite"/>
    </source>
</evidence>
<reference evidence="16 17" key="1">
    <citation type="submission" date="2019-06" db="EMBL/GenBank/DDBJ databases">
        <title>Genomic Encyclopedia of Type Strains, Phase IV (KMG-V): Genome sequencing to study the core and pangenomes of soil and plant-associated prokaryotes.</title>
        <authorList>
            <person name="Whitman W."/>
        </authorList>
    </citation>
    <scope>NUCLEOTIDE SEQUENCE [LARGE SCALE GENOMIC DNA]</scope>
    <source>
        <strain evidence="16 17">BR 11622</strain>
    </source>
</reference>
<evidence type="ECO:0000313" key="16">
    <source>
        <dbReference type="EMBL" id="TWB45909.1"/>
    </source>
</evidence>
<keyword evidence="5 11" id="KW-0812">Transmembrane</keyword>
<evidence type="ECO:0000256" key="2">
    <source>
        <dbReference type="ARBA" id="ARBA00022448"/>
    </source>
</evidence>
<dbReference type="Gene3D" id="2.40.170.20">
    <property type="entry name" value="TonB-dependent receptor, beta-barrel domain"/>
    <property type="match status" value="2"/>
</dbReference>
<dbReference type="AlphaFoldDB" id="A0A560HK58"/>
<dbReference type="PANTHER" id="PTHR32552">
    <property type="entry name" value="FERRICHROME IRON RECEPTOR-RELATED"/>
    <property type="match status" value="1"/>
</dbReference>